<gene>
    <name evidence="1" type="ORF">E2C01_059869</name>
</gene>
<name>A0A5B7H6J6_PORTR</name>
<evidence type="ECO:0000313" key="1">
    <source>
        <dbReference type="EMBL" id="MPC65733.1"/>
    </source>
</evidence>
<dbReference type="EMBL" id="VSRR010023745">
    <property type="protein sequence ID" value="MPC65733.1"/>
    <property type="molecule type" value="Genomic_DNA"/>
</dbReference>
<protein>
    <submittedName>
        <fullName evidence="1">Uncharacterized protein</fullName>
    </submittedName>
</protein>
<dbReference type="Proteomes" id="UP000324222">
    <property type="component" value="Unassembled WGS sequence"/>
</dbReference>
<organism evidence="1 2">
    <name type="scientific">Portunus trituberculatus</name>
    <name type="common">Swimming crab</name>
    <name type="synonym">Neptunus trituberculatus</name>
    <dbReference type="NCBI Taxonomy" id="210409"/>
    <lineage>
        <taxon>Eukaryota</taxon>
        <taxon>Metazoa</taxon>
        <taxon>Ecdysozoa</taxon>
        <taxon>Arthropoda</taxon>
        <taxon>Crustacea</taxon>
        <taxon>Multicrustacea</taxon>
        <taxon>Malacostraca</taxon>
        <taxon>Eumalacostraca</taxon>
        <taxon>Eucarida</taxon>
        <taxon>Decapoda</taxon>
        <taxon>Pleocyemata</taxon>
        <taxon>Brachyura</taxon>
        <taxon>Eubrachyura</taxon>
        <taxon>Portunoidea</taxon>
        <taxon>Portunidae</taxon>
        <taxon>Portuninae</taxon>
        <taxon>Portunus</taxon>
    </lineage>
</organism>
<sequence>MAVTGGDWLTCPSGGGWTRIHQAFARPASREPILPLMI</sequence>
<accession>A0A5B7H6J6</accession>
<comment type="caution">
    <text evidence="1">The sequence shown here is derived from an EMBL/GenBank/DDBJ whole genome shotgun (WGS) entry which is preliminary data.</text>
</comment>
<keyword evidence="2" id="KW-1185">Reference proteome</keyword>
<reference evidence="1 2" key="1">
    <citation type="submission" date="2019-05" db="EMBL/GenBank/DDBJ databases">
        <title>Another draft genome of Portunus trituberculatus and its Hox gene families provides insights of decapod evolution.</title>
        <authorList>
            <person name="Jeong J.-H."/>
            <person name="Song I."/>
            <person name="Kim S."/>
            <person name="Choi T."/>
            <person name="Kim D."/>
            <person name="Ryu S."/>
            <person name="Kim W."/>
        </authorList>
    </citation>
    <scope>NUCLEOTIDE SEQUENCE [LARGE SCALE GENOMIC DNA]</scope>
    <source>
        <tissue evidence="1">Muscle</tissue>
    </source>
</reference>
<proteinExistence type="predicted"/>
<evidence type="ECO:0000313" key="2">
    <source>
        <dbReference type="Proteomes" id="UP000324222"/>
    </source>
</evidence>
<dbReference type="AlphaFoldDB" id="A0A5B7H6J6"/>